<comment type="caution">
    <text evidence="1">The sequence shown here is derived from an EMBL/GenBank/DDBJ whole genome shotgun (WGS) entry which is preliminary data.</text>
</comment>
<dbReference type="EMBL" id="PQFF01000146">
    <property type="protein sequence ID" value="RHZ78850.1"/>
    <property type="molecule type" value="Genomic_DNA"/>
</dbReference>
<evidence type="ECO:0000313" key="2">
    <source>
        <dbReference type="Proteomes" id="UP000266861"/>
    </source>
</evidence>
<organism evidence="1 2">
    <name type="scientific">Diversispora epigaea</name>
    <dbReference type="NCBI Taxonomy" id="1348612"/>
    <lineage>
        <taxon>Eukaryota</taxon>
        <taxon>Fungi</taxon>
        <taxon>Fungi incertae sedis</taxon>
        <taxon>Mucoromycota</taxon>
        <taxon>Glomeromycotina</taxon>
        <taxon>Glomeromycetes</taxon>
        <taxon>Diversisporales</taxon>
        <taxon>Diversisporaceae</taxon>
        <taxon>Diversispora</taxon>
    </lineage>
</organism>
<keyword evidence="2" id="KW-1185">Reference proteome</keyword>
<dbReference type="OrthoDB" id="2416239at2759"/>
<accession>A0A397J1S4</accession>
<gene>
    <name evidence="1" type="ORF">Glove_155g138</name>
</gene>
<reference evidence="1 2" key="1">
    <citation type="submission" date="2018-08" db="EMBL/GenBank/DDBJ databases">
        <title>Genome and evolution of the arbuscular mycorrhizal fungus Diversispora epigaea (formerly Glomus versiforme) and its bacterial endosymbionts.</title>
        <authorList>
            <person name="Sun X."/>
            <person name="Fei Z."/>
            <person name="Harrison M."/>
        </authorList>
    </citation>
    <scope>NUCLEOTIDE SEQUENCE [LARGE SCALE GENOMIC DNA]</scope>
    <source>
        <strain evidence="1 2">IT104</strain>
    </source>
</reference>
<name>A0A397J1S4_9GLOM</name>
<proteinExistence type="predicted"/>
<protein>
    <submittedName>
        <fullName evidence="1">Uncharacterized protein</fullName>
    </submittedName>
</protein>
<dbReference type="Proteomes" id="UP000266861">
    <property type="component" value="Unassembled WGS sequence"/>
</dbReference>
<sequence length="247" mass="28928">MNTAKKINISADAAQPSYMHRAVIFKRNPQRDIMHGIKLWDIPIDMKKTKNKNTILGMKSSIMDTVNLKKHQKTKYKNATVPMEQVIEVEASSSKSTINTNETEENSLMEISVSKKAMPERNFQKENENTKKTRKRCFITIESNKEEDNISILLTDTNLSEHEKWRIETNAKRYKAWIKGKNNTEKTNYLLDEIKNKEIQWINLSREKNLNKKGVHLTLTFNNEEDLQKILQLNLEFMESNKKIKIT</sequence>
<dbReference type="AlphaFoldDB" id="A0A397J1S4"/>
<evidence type="ECO:0000313" key="1">
    <source>
        <dbReference type="EMBL" id="RHZ78850.1"/>
    </source>
</evidence>